<name>A0A368K8P9_9HYPH</name>
<dbReference type="OrthoDB" id="8117464at2"/>
<comment type="caution">
    <text evidence="1">The sequence shown here is derived from an EMBL/GenBank/DDBJ whole genome shotgun (WGS) entry which is preliminary data.</text>
</comment>
<accession>A0A368K8P9</accession>
<reference evidence="1 2" key="1">
    <citation type="submission" date="2018-07" db="EMBL/GenBank/DDBJ databases">
        <title>The draft genome of Phyllobacterium salinisoli.</title>
        <authorList>
            <person name="Liu L."/>
            <person name="Li L."/>
            <person name="Zhang X."/>
            <person name="Liang L."/>
        </authorList>
    </citation>
    <scope>NUCLEOTIDE SEQUENCE [LARGE SCALE GENOMIC DNA]</scope>
    <source>
        <strain evidence="1 2">LLAN61</strain>
    </source>
</reference>
<organism evidence="1 2">
    <name type="scientific">Phyllobacterium salinisoli</name>
    <dbReference type="NCBI Taxonomy" id="1899321"/>
    <lineage>
        <taxon>Bacteria</taxon>
        <taxon>Pseudomonadati</taxon>
        <taxon>Pseudomonadota</taxon>
        <taxon>Alphaproteobacteria</taxon>
        <taxon>Hyphomicrobiales</taxon>
        <taxon>Phyllobacteriaceae</taxon>
        <taxon>Phyllobacterium</taxon>
    </lineage>
</organism>
<keyword evidence="2" id="KW-1185">Reference proteome</keyword>
<evidence type="ECO:0000313" key="1">
    <source>
        <dbReference type="EMBL" id="RCS24853.1"/>
    </source>
</evidence>
<sequence length="80" mass="9031">MRTAERQAETIAEKRNTVQQTPEEVFLSWLLWLPKEADMAAAAAEEVRKLDLYRGNLAGPHQLRIMFLALIGTLAGPLRN</sequence>
<dbReference type="Proteomes" id="UP000253420">
    <property type="component" value="Unassembled WGS sequence"/>
</dbReference>
<proteinExistence type="predicted"/>
<gene>
    <name evidence="1" type="ORF">DUT91_05190</name>
</gene>
<evidence type="ECO:0000313" key="2">
    <source>
        <dbReference type="Proteomes" id="UP000253420"/>
    </source>
</evidence>
<dbReference type="AlphaFoldDB" id="A0A368K8P9"/>
<dbReference type="EMBL" id="QOZG01000002">
    <property type="protein sequence ID" value="RCS24853.1"/>
    <property type="molecule type" value="Genomic_DNA"/>
</dbReference>
<dbReference type="RefSeq" id="WP_114439299.1">
    <property type="nucleotide sequence ID" value="NZ_QOZG01000002.1"/>
</dbReference>
<protein>
    <submittedName>
        <fullName evidence="1">Uncharacterized protein</fullName>
    </submittedName>
</protein>